<gene>
    <name evidence="8" type="ordered locus">Plav_2301</name>
</gene>
<evidence type="ECO:0000256" key="1">
    <source>
        <dbReference type="ARBA" id="ARBA00022670"/>
    </source>
</evidence>
<evidence type="ECO:0000256" key="2">
    <source>
        <dbReference type="ARBA" id="ARBA00022723"/>
    </source>
</evidence>
<evidence type="ECO:0000259" key="7">
    <source>
        <dbReference type="Pfam" id="PF01435"/>
    </source>
</evidence>
<proteinExistence type="inferred from homology"/>
<reference evidence="8 9" key="1">
    <citation type="journal article" date="2011" name="Stand. Genomic Sci.">
        <title>Complete genome sequence of Parvibaculum lavamentivorans type strain (DS-1(T)).</title>
        <authorList>
            <person name="Schleheck D."/>
            <person name="Weiss M."/>
            <person name="Pitluck S."/>
            <person name="Bruce D."/>
            <person name="Land M.L."/>
            <person name="Han S."/>
            <person name="Saunders E."/>
            <person name="Tapia R."/>
            <person name="Detter C."/>
            <person name="Brettin T."/>
            <person name="Han J."/>
            <person name="Woyke T."/>
            <person name="Goodwin L."/>
            <person name="Pennacchio L."/>
            <person name="Nolan M."/>
            <person name="Cook A.M."/>
            <person name="Kjelleberg S."/>
            <person name="Thomas T."/>
        </authorList>
    </citation>
    <scope>NUCLEOTIDE SEQUENCE [LARGE SCALE GENOMIC DNA]</scope>
    <source>
        <strain evidence="9">DS-1 / DSM 13023 / NCIMB 13966</strain>
    </source>
</reference>
<keyword evidence="2" id="KW-0479">Metal-binding</keyword>
<keyword evidence="5 6" id="KW-0482">Metalloprotease</keyword>
<dbReference type="OrthoDB" id="9810445at2"/>
<dbReference type="EMBL" id="CP000774">
    <property type="protein sequence ID" value="ABS63915.1"/>
    <property type="molecule type" value="Genomic_DNA"/>
</dbReference>
<keyword evidence="9" id="KW-1185">Reference proteome</keyword>
<evidence type="ECO:0000313" key="8">
    <source>
        <dbReference type="EMBL" id="ABS63915.1"/>
    </source>
</evidence>
<dbReference type="AlphaFoldDB" id="A7HVI2"/>
<dbReference type="PANTHER" id="PTHR22726">
    <property type="entry name" value="METALLOENDOPEPTIDASE OMA1"/>
    <property type="match status" value="1"/>
</dbReference>
<dbReference type="Gene3D" id="3.30.2010.10">
    <property type="entry name" value="Metalloproteases ('zincins'), catalytic domain"/>
    <property type="match status" value="1"/>
</dbReference>
<keyword evidence="1 6" id="KW-0645">Protease</keyword>
<comment type="similarity">
    <text evidence="6">Belongs to the peptidase M48 family.</text>
</comment>
<protein>
    <submittedName>
        <fullName evidence="8">Peptidase M48 Ste24p</fullName>
    </submittedName>
</protein>
<dbReference type="GO" id="GO:0051603">
    <property type="term" value="P:proteolysis involved in protein catabolic process"/>
    <property type="evidence" value="ECO:0007669"/>
    <property type="project" value="TreeGrafter"/>
</dbReference>
<comment type="cofactor">
    <cofactor evidence="6">
        <name>Zn(2+)</name>
        <dbReference type="ChEBI" id="CHEBI:29105"/>
    </cofactor>
    <text evidence="6">Binds 1 zinc ion per subunit.</text>
</comment>
<dbReference type="GO" id="GO:0016020">
    <property type="term" value="C:membrane"/>
    <property type="evidence" value="ECO:0007669"/>
    <property type="project" value="TreeGrafter"/>
</dbReference>
<keyword evidence="3 6" id="KW-0378">Hydrolase</keyword>
<evidence type="ECO:0000256" key="6">
    <source>
        <dbReference type="RuleBase" id="RU003983"/>
    </source>
</evidence>
<dbReference type="InterPro" id="IPR001915">
    <property type="entry name" value="Peptidase_M48"/>
</dbReference>
<dbReference type="PANTHER" id="PTHR22726:SF24">
    <property type="entry name" value="M48 FAMILY METALLOPEPTIDASE"/>
    <property type="match status" value="1"/>
</dbReference>
<evidence type="ECO:0000313" key="9">
    <source>
        <dbReference type="Proteomes" id="UP000006377"/>
    </source>
</evidence>
<dbReference type="RefSeq" id="WP_012111221.1">
    <property type="nucleotide sequence ID" value="NC_009719.1"/>
</dbReference>
<evidence type="ECO:0000256" key="4">
    <source>
        <dbReference type="ARBA" id="ARBA00022833"/>
    </source>
</evidence>
<dbReference type="Pfam" id="PF01435">
    <property type="entry name" value="Peptidase_M48"/>
    <property type="match status" value="1"/>
</dbReference>
<dbReference type="InterPro" id="IPR051156">
    <property type="entry name" value="Mito/Outer_Membr_Metalloprot"/>
</dbReference>
<dbReference type="STRING" id="402881.Plav_2301"/>
<accession>A7HVI2</accession>
<dbReference type="GO" id="GO:0046872">
    <property type="term" value="F:metal ion binding"/>
    <property type="evidence" value="ECO:0007669"/>
    <property type="project" value="UniProtKB-KW"/>
</dbReference>
<evidence type="ECO:0000256" key="5">
    <source>
        <dbReference type="ARBA" id="ARBA00023049"/>
    </source>
</evidence>
<dbReference type="CDD" id="cd07331">
    <property type="entry name" value="M48C_Oma1_like"/>
    <property type="match status" value="1"/>
</dbReference>
<dbReference type="Proteomes" id="UP000006377">
    <property type="component" value="Chromosome"/>
</dbReference>
<sequence length="270" mass="29322">MDVNLTFLDQKPIELNRRQLVKGLAAGYIVALSGCVDNPALGRQQLLLVSEAQMTQLSASAWSQIREQQKVSTNRTLNNRLKTAGPRLVQAAGLQNQAWEYTVFQGDEANAFVLPGGKVGFYEGIFKRMENDDQLATVLGHEIAHVAARHSAERYSQQVASGIGMQAAQVALQAGDVGGAGTIAAVLGAGLQFGVLLPYSRTHELEADRLGLTYMAKAGYDPRQSLRFWQNMTAQRGNAAPPPELMSTHPSDTTRIAALQQQLRSMGYQV</sequence>
<dbReference type="GO" id="GO:0004222">
    <property type="term" value="F:metalloendopeptidase activity"/>
    <property type="evidence" value="ECO:0007669"/>
    <property type="project" value="InterPro"/>
</dbReference>
<feature type="domain" description="Peptidase M48" evidence="7">
    <location>
        <begin position="78"/>
        <end position="261"/>
    </location>
</feature>
<dbReference type="eggNOG" id="COG4783">
    <property type="taxonomic scope" value="Bacteria"/>
</dbReference>
<dbReference type="HOGENOM" id="CLU_029002_5_0_5"/>
<evidence type="ECO:0000256" key="3">
    <source>
        <dbReference type="ARBA" id="ARBA00022801"/>
    </source>
</evidence>
<name>A7HVI2_PARL1</name>
<dbReference type="KEGG" id="pla:Plav_2301"/>
<organism evidence="8 9">
    <name type="scientific">Parvibaculum lavamentivorans (strain DS-1 / DSM 13023 / NCIMB 13966)</name>
    <dbReference type="NCBI Taxonomy" id="402881"/>
    <lineage>
        <taxon>Bacteria</taxon>
        <taxon>Pseudomonadati</taxon>
        <taxon>Pseudomonadota</taxon>
        <taxon>Alphaproteobacteria</taxon>
        <taxon>Hyphomicrobiales</taxon>
        <taxon>Parvibaculaceae</taxon>
        <taxon>Parvibaculum</taxon>
    </lineage>
</organism>
<keyword evidence="4 6" id="KW-0862">Zinc</keyword>